<keyword evidence="4" id="KW-0963">Cytoplasm</keyword>
<dbReference type="OMA" id="CAKVSIE"/>
<keyword evidence="6 10" id="KW-0556">Organic radical</keyword>
<dbReference type="GO" id="GO:0005829">
    <property type="term" value="C:cytosol"/>
    <property type="evidence" value="ECO:0007669"/>
    <property type="project" value="TreeGrafter"/>
</dbReference>
<accession>A0A0G4EPX2</accession>
<dbReference type="InterPro" id="IPR004184">
    <property type="entry name" value="PFL_dom"/>
</dbReference>
<evidence type="ECO:0000256" key="7">
    <source>
        <dbReference type="ARBA" id="ARBA00023277"/>
    </source>
</evidence>
<proteinExistence type="inferred from homology"/>
<organism evidence="14 15">
    <name type="scientific">Vitrella brassicaformis (strain CCMP3155)</name>
    <dbReference type="NCBI Taxonomy" id="1169540"/>
    <lineage>
        <taxon>Eukaryota</taxon>
        <taxon>Sar</taxon>
        <taxon>Alveolata</taxon>
        <taxon>Colpodellida</taxon>
        <taxon>Vitrellaceae</taxon>
        <taxon>Vitrella</taxon>
    </lineage>
</organism>
<dbReference type="STRING" id="1169540.A0A0G4EPX2"/>
<dbReference type="PROSITE" id="PS51554">
    <property type="entry name" value="PFL"/>
    <property type="match status" value="1"/>
</dbReference>
<evidence type="ECO:0000259" key="13">
    <source>
        <dbReference type="PROSITE" id="PS51554"/>
    </source>
</evidence>
<dbReference type="PROSITE" id="PS51149">
    <property type="entry name" value="GLY_RADICAL_2"/>
    <property type="match status" value="1"/>
</dbReference>
<dbReference type="Pfam" id="PF02901">
    <property type="entry name" value="PFL-like"/>
    <property type="match status" value="1"/>
</dbReference>
<name>A0A0G4EPX2_VITBC</name>
<protein>
    <recommendedName>
        <fullName evidence="3">formate C-acetyltransferase</fullName>
        <ecNumber evidence="3">2.3.1.54</ecNumber>
    </recommendedName>
</protein>
<comment type="similarity">
    <text evidence="2">Belongs to the glycyl radical enzyme (GRE) family. PFL subfamily.</text>
</comment>
<feature type="region of interest" description="Disordered" evidence="11">
    <location>
        <begin position="594"/>
        <end position="620"/>
    </location>
</feature>
<keyword evidence="15" id="KW-1185">Reference proteome</keyword>
<dbReference type="PhylomeDB" id="A0A0G4EPX2"/>
<dbReference type="InterPro" id="IPR001150">
    <property type="entry name" value="Gly_radical"/>
</dbReference>
<sequence>MPAPVIDVEAYISQQLPTLLYDGDGNFLAGPTDRTKKVWTRCTELLKEELAKGGTLDVDNKTISYVNAFGAGYIDRENELIVGLQADAPLKRTCKPHGGIRMVQASLESVGSKLDPLMEEIFTKHRKTHNQGVFDVYDDEMRACRSAHILTGLPDSYGRGRIIGDYRRVALYGIDLLIEAKKADKKLIGPEMNEDNLRLREEISEQILAFNQLKEMGMAYGIDMSKPAQNAQEAIQFTYFAYLGAIKEQDGAAMSLGRMDSFFETYISKDLEKGSITEERAQELIDDFVIKLRLVRHLRTPAFEDLFSGNPTWVTAVIGGIDDKGTHQVTKTSFRILNTLYNLGPAPEPNMTVLWSQTLPKGFKEYCAKVSIDTSSIQYENDDVMRPVYGADYAIACCVSGMTIGKQMQFFGARCNLPKLLLYTLNEGRDEISGKQVGPKFKKFKDGPLDFAEVQAEFEKALDWLMRVYANTMNCIHYMHDKYFYERLEMALHDSNVHRFMAYGIAGISVMADSLSAIRDAKVTPVRDERGITTDFKIEGEFPKYGNDDDRVDELAKWVTKAVITRLRQHKTYRNSEPTLSVLTITSNVVYGKATGSTPDGRKKGEPFAPGANPMHGRDASGALASLNSVAKLDYSDCRDGISNTFSLVPTAIGKDETARKENLTALLDGYFGQMAHHLNVNVLNRDTLLDAVEHPEKYPQLTVRVSGYAVHFNRLTRDQQMEVIGRTFHTTI</sequence>
<comment type="subcellular location">
    <subcellularLocation>
        <location evidence="1">Cytoplasm</location>
    </subcellularLocation>
</comment>
<dbReference type="InterPro" id="IPR050244">
    <property type="entry name" value="Auton_GlycylRad_Cofactor"/>
</dbReference>
<evidence type="ECO:0000256" key="5">
    <source>
        <dbReference type="ARBA" id="ARBA00022679"/>
    </source>
</evidence>
<evidence type="ECO:0000256" key="10">
    <source>
        <dbReference type="PROSITE-ProRule" id="PRU00493"/>
    </source>
</evidence>
<keyword evidence="5" id="KW-0808">Transferase</keyword>
<gene>
    <name evidence="14" type="ORF">Vbra_4061</name>
</gene>
<dbReference type="PIRSF" id="PIRSF000379">
    <property type="entry name" value="For_Ac_trans_1"/>
    <property type="match status" value="1"/>
</dbReference>
<evidence type="ECO:0000256" key="3">
    <source>
        <dbReference type="ARBA" id="ARBA00013214"/>
    </source>
</evidence>
<dbReference type="PANTHER" id="PTHR30191:SF0">
    <property type="entry name" value="FORMATE ACETYLTRANSFERASE 1"/>
    <property type="match status" value="1"/>
</dbReference>
<dbReference type="Proteomes" id="UP000041254">
    <property type="component" value="Unassembled WGS sequence"/>
</dbReference>
<dbReference type="VEuPathDB" id="CryptoDB:Vbra_4061"/>
<reference evidence="14 15" key="1">
    <citation type="submission" date="2014-11" db="EMBL/GenBank/DDBJ databases">
        <authorList>
            <person name="Zhu J."/>
            <person name="Qi W."/>
            <person name="Song R."/>
        </authorList>
    </citation>
    <scope>NUCLEOTIDE SEQUENCE [LARGE SCALE GENOMIC DNA]</scope>
</reference>
<dbReference type="EC" id="2.3.1.54" evidence="3"/>
<comment type="catalytic activity">
    <reaction evidence="9">
        <text>formate + acetyl-CoA = pyruvate + CoA</text>
        <dbReference type="Rhea" id="RHEA:11844"/>
        <dbReference type="ChEBI" id="CHEBI:15361"/>
        <dbReference type="ChEBI" id="CHEBI:15740"/>
        <dbReference type="ChEBI" id="CHEBI:57287"/>
        <dbReference type="ChEBI" id="CHEBI:57288"/>
        <dbReference type="EC" id="2.3.1.54"/>
    </reaction>
</comment>
<feature type="modified residue" description="Glycine radical" evidence="10">
    <location>
        <position position="708"/>
    </location>
</feature>
<dbReference type="InterPro" id="IPR005949">
    <property type="entry name" value="Form_AcTrfase"/>
</dbReference>
<feature type="domain" description="PFL" evidence="13">
    <location>
        <begin position="1"/>
        <end position="603"/>
    </location>
</feature>
<evidence type="ECO:0000256" key="6">
    <source>
        <dbReference type="ARBA" id="ARBA00022818"/>
    </source>
</evidence>
<evidence type="ECO:0000313" key="14">
    <source>
        <dbReference type="EMBL" id="CEL99900.1"/>
    </source>
</evidence>
<dbReference type="SUPFAM" id="SSF51998">
    <property type="entry name" value="PFL-like glycyl radical enzymes"/>
    <property type="match status" value="1"/>
</dbReference>
<evidence type="ECO:0000256" key="9">
    <source>
        <dbReference type="ARBA" id="ARBA00049029"/>
    </source>
</evidence>
<dbReference type="GO" id="GO:0008861">
    <property type="term" value="F:formate C-acetyltransferase activity"/>
    <property type="evidence" value="ECO:0007669"/>
    <property type="project" value="UniProtKB-EC"/>
</dbReference>
<evidence type="ECO:0000256" key="4">
    <source>
        <dbReference type="ARBA" id="ARBA00022490"/>
    </source>
</evidence>
<dbReference type="PROSITE" id="PS00850">
    <property type="entry name" value="GLY_RADICAL_1"/>
    <property type="match status" value="1"/>
</dbReference>
<evidence type="ECO:0000259" key="12">
    <source>
        <dbReference type="PROSITE" id="PS51149"/>
    </source>
</evidence>
<keyword evidence="7" id="KW-0119">Carbohydrate metabolism</keyword>
<evidence type="ECO:0000256" key="8">
    <source>
        <dbReference type="ARBA" id="ARBA00023315"/>
    </source>
</evidence>
<dbReference type="AlphaFoldDB" id="A0A0G4EPX2"/>
<dbReference type="InParanoid" id="A0A0G4EPX2"/>
<dbReference type="NCBIfam" id="TIGR01255">
    <property type="entry name" value="pyr_form_ly_1"/>
    <property type="match status" value="1"/>
</dbReference>
<evidence type="ECO:0000256" key="1">
    <source>
        <dbReference type="ARBA" id="ARBA00004496"/>
    </source>
</evidence>
<dbReference type="GO" id="GO:0005975">
    <property type="term" value="P:carbohydrate metabolic process"/>
    <property type="evidence" value="ECO:0007669"/>
    <property type="project" value="InterPro"/>
</dbReference>
<dbReference type="PANTHER" id="PTHR30191">
    <property type="entry name" value="FORMATE ACETYLTRANSFERASE"/>
    <property type="match status" value="1"/>
</dbReference>
<feature type="domain" description="Glycine radical" evidence="12">
    <location>
        <begin position="610"/>
        <end position="733"/>
    </location>
</feature>
<evidence type="ECO:0000256" key="11">
    <source>
        <dbReference type="SAM" id="MobiDB-lite"/>
    </source>
</evidence>
<dbReference type="EMBL" id="CDMY01000291">
    <property type="protein sequence ID" value="CEL99900.1"/>
    <property type="molecule type" value="Genomic_DNA"/>
</dbReference>
<dbReference type="CDD" id="cd01678">
    <property type="entry name" value="PFL1"/>
    <property type="match status" value="1"/>
</dbReference>
<dbReference type="Gene3D" id="3.20.70.20">
    <property type="match status" value="1"/>
</dbReference>
<evidence type="ECO:0000313" key="15">
    <source>
        <dbReference type="Proteomes" id="UP000041254"/>
    </source>
</evidence>
<dbReference type="InterPro" id="IPR019777">
    <property type="entry name" value="Form_AcTrfase_GR_CS"/>
</dbReference>
<keyword evidence="8" id="KW-0012">Acyltransferase</keyword>
<evidence type="ECO:0000256" key="2">
    <source>
        <dbReference type="ARBA" id="ARBA00008375"/>
    </source>
</evidence>
<dbReference type="OrthoDB" id="10256780at2759"/>
<dbReference type="Pfam" id="PF01228">
    <property type="entry name" value="Gly_radical"/>
    <property type="match status" value="1"/>
</dbReference>